<organism evidence="2 3">
    <name type="scientific">Streptomyces prasinopilosus</name>
    <dbReference type="NCBI Taxonomy" id="67344"/>
    <lineage>
        <taxon>Bacteria</taxon>
        <taxon>Bacillati</taxon>
        <taxon>Actinomycetota</taxon>
        <taxon>Actinomycetes</taxon>
        <taxon>Kitasatosporales</taxon>
        <taxon>Streptomycetaceae</taxon>
        <taxon>Streptomyces</taxon>
    </lineage>
</organism>
<name>A0A1G7BC17_9ACTN</name>
<dbReference type="AlphaFoldDB" id="A0A1G7BC17"/>
<dbReference type="InterPro" id="IPR011089">
    <property type="entry name" value="GmrSD_C"/>
</dbReference>
<feature type="domain" description="GmrSD restriction endonucleases C-terminal" evidence="1">
    <location>
        <begin position="167"/>
        <end position="258"/>
    </location>
</feature>
<keyword evidence="3" id="KW-1185">Reference proteome</keyword>
<reference evidence="3" key="1">
    <citation type="submission" date="2016-10" db="EMBL/GenBank/DDBJ databases">
        <authorList>
            <person name="Varghese N."/>
            <person name="Submissions S."/>
        </authorList>
    </citation>
    <scope>NUCLEOTIDE SEQUENCE [LARGE SCALE GENOMIC DNA]</scope>
    <source>
        <strain evidence="3">CGMCC 4.3504</strain>
    </source>
</reference>
<dbReference type="PANTHER" id="PTHR24094">
    <property type="entry name" value="SECRETED PROTEIN"/>
    <property type="match status" value="1"/>
</dbReference>
<evidence type="ECO:0000259" key="1">
    <source>
        <dbReference type="Pfam" id="PF07510"/>
    </source>
</evidence>
<sequence length="280" mass="29962">MAGRGLAGPCVSGPPSGRMRSCVLRCGKAVPPGSRYDHCAHTGGALEERLLVPFGGRYQRLMLTSVLRGLAAASLAALPLTIPAPAHAAETLPLAEAITRLPVAVESRDGYDRDAFRHWNTGDNPSDNCNTRAEVLLAEAVEPPTVGPGCRLSGGRWWSYYDQLWVTAASGLDIDHMVPLAESWDSGASAWTAQRREAYANDQGAEASLVAVTARSNRSKSDQDPAQWLPPAAGVHCRYVAEWVATKLRWTLTADETEVAVLRETAAGCPDQSVTYEPVA</sequence>
<dbReference type="Pfam" id="PF07510">
    <property type="entry name" value="GmrSD_C"/>
    <property type="match status" value="1"/>
</dbReference>
<evidence type="ECO:0000313" key="3">
    <source>
        <dbReference type="Proteomes" id="UP000182100"/>
    </source>
</evidence>
<proteinExistence type="predicted"/>
<gene>
    <name evidence="2" type="ORF">SAMN05216505_12240</name>
</gene>
<accession>A0A1G7BC17</accession>
<dbReference type="EMBL" id="FMZK01000022">
    <property type="protein sequence ID" value="SDE24561.1"/>
    <property type="molecule type" value="Genomic_DNA"/>
</dbReference>
<dbReference type="STRING" id="67344.SAMN05216505_12240"/>
<protein>
    <recommendedName>
        <fullName evidence="1">GmrSD restriction endonucleases C-terminal domain-containing protein</fullName>
    </recommendedName>
</protein>
<dbReference type="PANTHER" id="PTHR24094:SF15">
    <property type="entry name" value="AMP-DEPENDENT SYNTHETASE_LIGASE DOMAIN-CONTAINING PROTEIN-RELATED"/>
    <property type="match status" value="1"/>
</dbReference>
<dbReference type="Proteomes" id="UP000182100">
    <property type="component" value="Unassembled WGS sequence"/>
</dbReference>
<evidence type="ECO:0000313" key="2">
    <source>
        <dbReference type="EMBL" id="SDE24561.1"/>
    </source>
</evidence>